<dbReference type="Gene3D" id="3.10.50.40">
    <property type="match status" value="1"/>
</dbReference>
<protein>
    <recommendedName>
        <fullName evidence="5">Peptidyl-prolyl cis-trans isomerase</fullName>
        <ecNumber evidence="5">5.2.1.8</ecNumber>
    </recommendedName>
</protein>
<sequence length="157" mass="17957">MSELESWMEEAGWISRNSKSRPDAFYYYNKKTGKSQWERPSKEAEADKVQCLHLLVKHHRSRRPSSWRQDVITRTKEEALEELLGYKEKIDSGVSTFEELAKTYSDCSSARRSGDLGSFGRGAMQKPFEEAAFSLKIGEISDPVHTDSGIHIIKRIA</sequence>
<dbReference type="OrthoDB" id="2530521at2759"/>
<dbReference type="PROSITE" id="PS50198">
    <property type="entry name" value="PPIC_PPIASE_2"/>
    <property type="match status" value="1"/>
</dbReference>
<evidence type="ECO:0000313" key="9">
    <source>
        <dbReference type="Proteomes" id="UP000549394"/>
    </source>
</evidence>
<dbReference type="PROSITE" id="PS50020">
    <property type="entry name" value="WW_DOMAIN_2"/>
    <property type="match status" value="1"/>
</dbReference>
<dbReference type="CDD" id="cd00201">
    <property type="entry name" value="WW"/>
    <property type="match status" value="1"/>
</dbReference>
<accession>A0A7I8VI49</accession>
<feature type="domain" description="WW" evidence="6">
    <location>
        <begin position="10"/>
        <end position="42"/>
    </location>
</feature>
<dbReference type="SUPFAM" id="SSF51045">
    <property type="entry name" value="WW domain"/>
    <property type="match status" value="1"/>
</dbReference>
<reference evidence="8 9" key="1">
    <citation type="submission" date="2020-08" db="EMBL/GenBank/DDBJ databases">
        <authorList>
            <person name="Hejnol A."/>
        </authorList>
    </citation>
    <scope>NUCLEOTIDE SEQUENCE [LARGE SCALE GENOMIC DNA]</scope>
</reference>
<evidence type="ECO:0000256" key="5">
    <source>
        <dbReference type="RuleBase" id="RU363014"/>
    </source>
</evidence>
<dbReference type="SUPFAM" id="SSF54534">
    <property type="entry name" value="FKBP-like"/>
    <property type="match status" value="1"/>
</dbReference>
<dbReference type="InterPro" id="IPR051370">
    <property type="entry name" value="PPIase_Pin1"/>
</dbReference>
<evidence type="ECO:0000259" key="6">
    <source>
        <dbReference type="PROSITE" id="PS50020"/>
    </source>
</evidence>
<dbReference type="EMBL" id="CAJFCJ010000006">
    <property type="protein sequence ID" value="CAD5115895.1"/>
    <property type="molecule type" value="Genomic_DNA"/>
</dbReference>
<evidence type="ECO:0000256" key="3">
    <source>
        <dbReference type="ARBA" id="ARBA00023235"/>
    </source>
</evidence>
<keyword evidence="3 4" id="KW-0413">Isomerase</keyword>
<gene>
    <name evidence="8" type="ORF">DGYR_LOCUS4581</name>
</gene>
<evidence type="ECO:0000259" key="7">
    <source>
        <dbReference type="PROSITE" id="PS50198"/>
    </source>
</evidence>
<keyword evidence="2 4" id="KW-0697">Rotamase</keyword>
<evidence type="ECO:0000313" key="8">
    <source>
        <dbReference type="EMBL" id="CAD5115895.1"/>
    </source>
</evidence>
<dbReference type="AlphaFoldDB" id="A0A7I8VI49"/>
<dbReference type="GO" id="GO:0060255">
    <property type="term" value="P:regulation of macromolecule metabolic process"/>
    <property type="evidence" value="ECO:0007669"/>
    <property type="project" value="UniProtKB-ARBA"/>
</dbReference>
<dbReference type="GO" id="GO:0003755">
    <property type="term" value="F:peptidyl-prolyl cis-trans isomerase activity"/>
    <property type="evidence" value="ECO:0007669"/>
    <property type="project" value="UniProtKB-UniRule"/>
</dbReference>
<dbReference type="InterPro" id="IPR036020">
    <property type="entry name" value="WW_dom_sf"/>
</dbReference>
<dbReference type="Proteomes" id="UP000549394">
    <property type="component" value="Unassembled WGS sequence"/>
</dbReference>
<dbReference type="InterPro" id="IPR046357">
    <property type="entry name" value="PPIase_dom_sf"/>
</dbReference>
<dbReference type="EC" id="5.2.1.8" evidence="5"/>
<organism evidence="8 9">
    <name type="scientific">Dimorphilus gyrociliatus</name>
    <dbReference type="NCBI Taxonomy" id="2664684"/>
    <lineage>
        <taxon>Eukaryota</taxon>
        <taxon>Metazoa</taxon>
        <taxon>Spiralia</taxon>
        <taxon>Lophotrochozoa</taxon>
        <taxon>Annelida</taxon>
        <taxon>Polychaeta</taxon>
        <taxon>Polychaeta incertae sedis</taxon>
        <taxon>Dinophilidae</taxon>
        <taxon>Dimorphilus</taxon>
    </lineage>
</organism>
<dbReference type="Pfam" id="PF00639">
    <property type="entry name" value="Rotamase"/>
    <property type="match status" value="1"/>
</dbReference>
<name>A0A7I8VI49_9ANNE</name>
<dbReference type="InterPro" id="IPR000297">
    <property type="entry name" value="PPIase_PpiC"/>
</dbReference>
<dbReference type="InterPro" id="IPR001202">
    <property type="entry name" value="WW_dom"/>
</dbReference>
<proteinExistence type="predicted"/>
<dbReference type="PANTHER" id="PTHR10657">
    <property type="entry name" value="PEPTIDYL-PROLYL CIS-TRANS ISOMERASE"/>
    <property type="match status" value="1"/>
</dbReference>
<dbReference type="Pfam" id="PF00397">
    <property type="entry name" value="WW"/>
    <property type="match status" value="1"/>
</dbReference>
<dbReference type="FunFam" id="3.10.50.40:FF:000010">
    <property type="entry name" value="Peptidyl-prolyl cis-trans isomerase Pin1"/>
    <property type="match status" value="1"/>
</dbReference>
<evidence type="ECO:0000256" key="1">
    <source>
        <dbReference type="ARBA" id="ARBA00000971"/>
    </source>
</evidence>
<dbReference type="GO" id="GO:0080090">
    <property type="term" value="P:regulation of primary metabolic process"/>
    <property type="evidence" value="ECO:0007669"/>
    <property type="project" value="UniProtKB-ARBA"/>
</dbReference>
<evidence type="ECO:0000256" key="2">
    <source>
        <dbReference type="ARBA" id="ARBA00023110"/>
    </source>
</evidence>
<evidence type="ECO:0000256" key="4">
    <source>
        <dbReference type="PROSITE-ProRule" id="PRU00278"/>
    </source>
</evidence>
<keyword evidence="9" id="KW-1185">Reference proteome</keyword>
<feature type="domain" description="PpiC" evidence="7">
    <location>
        <begin position="46"/>
        <end position="157"/>
    </location>
</feature>
<dbReference type="PANTHER" id="PTHR10657:SF4">
    <property type="entry name" value="PEPTIDYL-PROLYL CIS-TRANS ISOMERASE-RELATED"/>
    <property type="match status" value="1"/>
</dbReference>
<dbReference type="GO" id="GO:0005829">
    <property type="term" value="C:cytosol"/>
    <property type="evidence" value="ECO:0007669"/>
    <property type="project" value="TreeGrafter"/>
</dbReference>
<comment type="catalytic activity">
    <reaction evidence="1 5">
        <text>[protein]-peptidylproline (omega=180) = [protein]-peptidylproline (omega=0)</text>
        <dbReference type="Rhea" id="RHEA:16237"/>
        <dbReference type="Rhea" id="RHEA-COMP:10747"/>
        <dbReference type="Rhea" id="RHEA-COMP:10748"/>
        <dbReference type="ChEBI" id="CHEBI:83833"/>
        <dbReference type="ChEBI" id="CHEBI:83834"/>
        <dbReference type="EC" id="5.2.1.8"/>
    </reaction>
</comment>
<dbReference type="Gene3D" id="2.20.70.10">
    <property type="match status" value="1"/>
</dbReference>
<comment type="caution">
    <text evidence="8">The sequence shown here is derived from an EMBL/GenBank/DDBJ whole genome shotgun (WGS) entry which is preliminary data.</text>
</comment>
<dbReference type="GO" id="GO:0005634">
    <property type="term" value="C:nucleus"/>
    <property type="evidence" value="ECO:0007669"/>
    <property type="project" value="TreeGrafter"/>
</dbReference>